<name>A0AAE2ZR80_9HYPH</name>
<keyword evidence="3" id="KW-1185">Reference proteome</keyword>
<dbReference type="AlphaFoldDB" id="A0AAE2ZR80"/>
<protein>
    <submittedName>
        <fullName evidence="2">Uncharacterized protein</fullName>
    </submittedName>
</protein>
<accession>A0AAE2ZR80</accession>
<dbReference type="RefSeq" id="WP_220229672.1">
    <property type="nucleotide sequence ID" value="NZ_JAICBX010000003.1"/>
</dbReference>
<dbReference type="Proteomes" id="UP001196509">
    <property type="component" value="Unassembled WGS sequence"/>
</dbReference>
<feature type="transmembrane region" description="Helical" evidence="1">
    <location>
        <begin position="113"/>
        <end position="133"/>
    </location>
</feature>
<evidence type="ECO:0000256" key="1">
    <source>
        <dbReference type="SAM" id="Phobius"/>
    </source>
</evidence>
<gene>
    <name evidence="2" type="ORF">K1W69_17285</name>
</gene>
<reference evidence="2" key="1">
    <citation type="submission" date="2021-08" db="EMBL/GenBank/DDBJ databases">
        <title>Hoeflea bacterium WL0058 sp. nov., isolated from the sediment.</title>
        <authorList>
            <person name="Wang L."/>
            <person name="Zhang D."/>
        </authorList>
    </citation>
    <scope>NUCLEOTIDE SEQUENCE</scope>
    <source>
        <strain evidence="2">WL0058</strain>
    </source>
</reference>
<dbReference type="EMBL" id="JAICBX010000003">
    <property type="protein sequence ID" value="MBW8638953.1"/>
    <property type="molecule type" value="Genomic_DNA"/>
</dbReference>
<evidence type="ECO:0000313" key="3">
    <source>
        <dbReference type="Proteomes" id="UP001196509"/>
    </source>
</evidence>
<organism evidence="2 3">
    <name type="scientific">Flavimaribacter sediminis</name>
    <dbReference type="NCBI Taxonomy" id="2865987"/>
    <lineage>
        <taxon>Bacteria</taxon>
        <taxon>Pseudomonadati</taxon>
        <taxon>Pseudomonadota</taxon>
        <taxon>Alphaproteobacteria</taxon>
        <taxon>Hyphomicrobiales</taxon>
        <taxon>Rhizobiaceae</taxon>
        <taxon>Flavimaribacter</taxon>
    </lineage>
</organism>
<proteinExistence type="predicted"/>
<evidence type="ECO:0000313" key="2">
    <source>
        <dbReference type="EMBL" id="MBW8638953.1"/>
    </source>
</evidence>
<sequence>MTLVNANFAIGVRAQPWTTGNEEMLTALLMSAEMSFDRLEADSKGVDGDFRKHIAELVRIINNRQDRRSAEKNRETAPEIAFNDREHARQFAKAHNDFFARERQRARPDRRPIAAVCISVLALAIAVAAIQGVSL</sequence>
<keyword evidence="1" id="KW-0812">Transmembrane</keyword>
<keyword evidence="1" id="KW-1133">Transmembrane helix</keyword>
<keyword evidence="1" id="KW-0472">Membrane</keyword>
<comment type="caution">
    <text evidence="2">The sequence shown here is derived from an EMBL/GenBank/DDBJ whole genome shotgun (WGS) entry which is preliminary data.</text>
</comment>